<accession>A0ABV6HD30</accession>
<protein>
    <recommendedName>
        <fullName evidence="4">DUF748 domain-containing protein</fullName>
    </recommendedName>
</protein>
<evidence type="ECO:0000313" key="3">
    <source>
        <dbReference type="Proteomes" id="UP001589774"/>
    </source>
</evidence>
<dbReference type="RefSeq" id="WP_130855124.1">
    <property type="nucleotide sequence ID" value="NZ_JBHLWO010000001.1"/>
</dbReference>
<organism evidence="2 3">
    <name type="scientific">Olivibacter oleidegradans</name>
    <dbReference type="NCBI Taxonomy" id="760123"/>
    <lineage>
        <taxon>Bacteria</taxon>
        <taxon>Pseudomonadati</taxon>
        <taxon>Bacteroidota</taxon>
        <taxon>Sphingobacteriia</taxon>
        <taxon>Sphingobacteriales</taxon>
        <taxon>Sphingobacteriaceae</taxon>
        <taxon>Olivibacter</taxon>
    </lineage>
</organism>
<keyword evidence="1" id="KW-0472">Membrane</keyword>
<evidence type="ECO:0000313" key="2">
    <source>
        <dbReference type="EMBL" id="MFC0316808.1"/>
    </source>
</evidence>
<gene>
    <name evidence="2" type="ORF">ACFFI0_00760</name>
</gene>
<comment type="caution">
    <text evidence="2">The sequence shown here is derived from an EMBL/GenBank/DDBJ whole genome shotgun (WGS) entry which is preliminary data.</text>
</comment>
<keyword evidence="1" id="KW-0812">Transmembrane</keyword>
<evidence type="ECO:0000256" key="1">
    <source>
        <dbReference type="SAM" id="Phobius"/>
    </source>
</evidence>
<proteinExistence type="predicted"/>
<reference evidence="2 3" key="1">
    <citation type="submission" date="2024-09" db="EMBL/GenBank/DDBJ databases">
        <authorList>
            <person name="Sun Q."/>
            <person name="Mori K."/>
        </authorList>
    </citation>
    <scope>NUCLEOTIDE SEQUENCE [LARGE SCALE GENOMIC DNA]</scope>
    <source>
        <strain evidence="2 3">CCM 7765</strain>
    </source>
</reference>
<keyword evidence="1" id="KW-1133">Transmembrane helix</keyword>
<feature type="transmembrane region" description="Helical" evidence="1">
    <location>
        <begin position="7"/>
        <end position="27"/>
    </location>
</feature>
<dbReference type="EMBL" id="JBHLWO010000001">
    <property type="protein sequence ID" value="MFC0316808.1"/>
    <property type="molecule type" value="Genomic_DNA"/>
</dbReference>
<keyword evidence="3" id="KW-1185">Reference proteome</keyword>
<dbReference type="Proteomes" id="UP001589774">
    <property type="component" value="Unassembled WGS sequence"/>
</dbReference>
<name>A0ABV6HD30_9SPHI</name>
<evidence type="ECO:0008006" key="4">
    <source>
        <dbReference type="Google" id="ProtNLM"/>
    </source>
</evidence>
<sequence>MKPVWKWVIGILLTLILVVIAGLWYLGNHWRPILNEKIHEIVLSSSDSLYQVSYDDLDFNMVTGNAYLYNFKLTPDTNVYNELKAQRKAPDNIYDISVARLAIRDFHPKRIYTERKLNIDEIMIENPDIKVVNQTQAYNDKVQPKDQRTLYQKISKILNELTVEHIAFENVNIAYTNRNEKKEKTTRLKNVNIDITDLRVDSTSQEDSLRFYNARSVDFKMNDYRIATGDSLYYIDLKGIQFTSTNRTMVLSGLQMMPRYSKVDFHKKTKIAKERFELRFDTISIKHIDLFKFLKQQRLYAGEVVLGKSKVEIYQNTAYPKKKAKEKIGKFPHQELRKLAFPIKIDTLTLKEALVTYQEYNLKSGQIGTVSFHNTHGTFYNITNDSLALIHNPYMTADIHSKFMNNGKLHINFGFNMLDKLGAFTYKGSLTAMNAKALNPLTKPLAMVEVSSGYFDRLHFNVKANEYKAVGRVDFFYRNLAVQIITKESDGSKSKNGMVSILTNKFLINDSNPDANEKFHPGPINYRRPLTASFFNFLWKSLFEGVKASVGIDKKREAKLTATAEEADKAVGKLKKFFKGIFHKKEKKEQQDSLKRQ</sequence>